<dbReference type="AlphaFoldDB" id="A0A0V0T4P2"/>
<reference evidence="1 2" key="1">
    <citation type="submission" date="2015-01" db="EMBL/GenBank/DDBJ databases">
        <title>Evolution of Trichinella species and genotypes.</title>
        <authorList>
            <person name="Korhonen P.K."/>
            <person name="Edoardo P."/>
            <person name="Giuseppe L.R."/>
            <person name="Gasser R.B."/>
        </authorList>
    </citation>
    <scope>NUCLEOTIDE SEQUENCE [LARGE SCALE GENOMIC DNA]</scope>
    <source>
        <strain evidence="1">ISS417</strain>
    </source>
</reference>
<dbReference type="EMBL" id="JYDJ01000667">
    <property type="protein sequence ID" value="KRX33950.1"/>
    <property type="molecule type" value="Genomic_DNA"/>
</dbReference>
<name>A0A0V0T4P2_9BILA</name>
<sequence>MSLRRNMEHVIDPTRYSNFENLLQLNTFYLCFIHYAQAPPDLRCGREGGGEKVDKACGKGDQGSLMMEVLWQFIPFLDEDGMMRFTGRLQRSSLPKKTNQPILLPHDCCDGTQTSY</sequence>
<proteinExistence type="predicted"/>
<protein>
    <submittedName>
        <fullName evidence="1">Uncharacterized protein</fullName>
    </submittedName>
</protein>
<comment type="caution">
    <text evidence="1">The sequence shown here is derived from an EMBL/GenBank/DDBJ whole genome shotgun (WGS) entry which is preliminary data.</text>
</comment>
<evidence type="ECO:0000313" key="2">
    <source>
        <dbReference type="Proteomes" id="UP000055048"/>
    </source>
</evidence>
<accession>A0A0V0T4P2</accession>
<dbReference type="Proteomes" id="UP000055048">
    <property type="component" value="Unassembled WGS sequence"/>
</dbReference>
<gene>
    <name evidence="1" type="ORF">T05_9424</name>
</gene>
<keyword evidence="2" id="KW-1185">Reference proteome</keyword>
<dbReference type="OrthoDB" id="10467753at2759"/>
<evidence type="ECO:0000313" key="1">
    <source>
        <dbReference type="EMBL" id="KRX33950.1"/>
    </source>
</evidence>
<organism evidence="1 2">
    <name type="scientific">Trichinella murrelli</name>
    <dbReference type="NCBI Taxonomy" id="144512"/>
    <lineage>
        <taxon>Eukaryota</taxon>
        <taxon>Metazoa</taxon>
        <taxon>Ecdysozoa</taxon>
        <taxon>Nematoda</taxon>
        <taxon>Enoplea</taxon>
        <taxon>Dorylaimia</taxon>
        <taxon>Trichinellida</taxon>
        <taxon>Trichinellidae</taxon>
        <taxon>Trichinella</taxon>
    </lineage>
</organism>